<reference evidence="8 9" key="1">
    <citation type="submission" date="2016-12" db="EMBL/GenBank/DDBJ databases">
        <authorList>
            <person name="Song W.-J."/>
            <person name="Kurnit D.M."/>
        </authorList>
    </citation>
    <scope>NUCLEOTIDE SEQUENCE [LARGE SCALE GENOMIC DNA]</scope>
    <source>
        <strain evidence="8 9">175</strain>
    </source>
</reference>
<evidence type="ECO:0000313" key="8">
    <source>
        <dbReference type="EMBL" id="SMF93617.1"/>
    </source>
</evidence>
<evidence type="ECO:0000313" key="9">
    <source>
        <dbReference type="Proteomes" id="UP000192923"/>
    </source>
</evidence>
<keyword evidence="4 5" id="KW-0574">Periplasm</keyword>
<evidence type="ECO:0000256" key="4">
    <source>
        <dbReference type="ARBA" id="ARBA00022764"/>
    </source>
</evidence>
<comment type="subcellular location">
    <subcellularLocation>
        <location evidence="1 5">Periplasm</location>
    </subcellularLocation>
</comment>
<dbReference type="Gene3D" id="3.40.190.10">
    <property type="entry name" value="Periplasmic binding protein-like II"/>
    <property type="match status" value="2"/>
</dbReference>
<sequence length="342" mass="38423">MRLWLALWLGGFAAAARAEAPELRVFNWSDYLPDEVVERFTAETGIAVTVSTYDSNEAMFAKLKLLDGKGYDLAVPSTYFVDKLRAAGLLRPLERVKLPGFVHLDPRHLNQAFDPGNAYSLPYLWGTTGIAVDARKIDPASVDGWADLWHPRFKGALLLPNDMREVFGLALRTLGLSGNTTEPRQIEAAYTELRGLMPNIRLFNSDSPLVLLVTGEIDIGVVWNGNAYHARRENPDIRYIYPKEGCILWMDNWVIPKGAEHPDNAHRLLDFLLRPEIAALVTEKIGYASPNAEAVRRLKPELRDDPTVYPGEAVLRKGEYQTDIGDAVTLYTDYWERLKAGE</sequence>
<dbReference type="GO" id="GO:0019808">
    <property type="term" value="F:polyamine binding"/>
    <property type="evidence" value="ECO:0007669"/>
    <property type="project" value="InterPro"/>
</dbReference>
<evidence type="ECO:0000256" key="3">
    <source>
        <dbReference type="ARBA" id="ARBA00022729"/>
    </source>
</evidence>
<dbReference type="SUPFAM" id="SSF53850">
    <property type="entry name" value="Periplasmic binding protein-like II"/>
    <property type="match status" value="1"/>
</dbReference>
<dbReference type="STRING" id="1760988.SAMN02949497_0904"/>
<dbReference type="Proteomes" id="UP000192923">
    <property type="component" value="Unassembled WGS sequence"/>
</dbReference>
<feature type="signal peptide" evidence="7">
    <location>
        <begin position="1"/>
        <end position="18"/>
    </location>
</feature>
<dbReference type="Pfam" id="PF13416">
    <property type="entry name" value="SBP_bac_8"/>
    <property type="match status" value="1"/>
</dbReference>
<dbReference type="PIRSF" id="PIRSF019574">
    <property type="entry name" value="Periplasmic_polyamine_BP"/>
    <property type="match status" value="1"/>
</dbReference>
<organism evidence="8 9">
    <name type="scientific">Methylomagnum ishizawai</name>
    <dbReference type="NCBI Taxonomy" id="1760988"/>
    <lineage>
        <taxon>Bacteria</taxon>
        <taxon>Pseudomonadati</taxon>
        <taxon>Pseudomonadota</taxon>
        <taxon>Gammaproteobacteria</taxon>
        <taxon>Methylococcales</taxon>
        <taxon>Methylococcaceae</taxon>
        <taxon>Methylomagnum</taxon>
    </lineage>
</organism>
<dbReference type="InterPro" id="IPR006059">
    <property type="entry name" value="SBP"/>
</dbReference>
<feature type="binding site" evidence="6">
    <location>
        <begin position="162"/>
        <end position="165"/>
    </location>
    <ligand>
        <name>spermidine</name>
        <dbReference type="ChEBI" id="CHEBI:57834"/>
    </ligand>
</feature>
<dbReference type="GO" id="GO:0042597">
    <property type="term" value="C:periplasmic space"/>
    <property type="evidence" value="ECO:0007669"/>
    <property type="project" value="UniProtKB-SubCell"/>
</dbReference>
<keyword evidence="3 7" id="KW-0732">Signal</keyword>
<evidence type="ECO:0000256" key="2">
    <source>
        <dbReference type="ARBA" id="ARBA00022448"/>
    </source>
</evidence>
<dbReference type="EMBL" id="FXAM01000001">
    <property type="protein sequence ID" value="SMF93617.1"/>
    <property type="molecule type" value="Genomic_DNA"/>
</dbReference>
<gene>
    <name evidence="8" type="ORF">SAMN02949497_0904</name>
</gene>
<proteinExistence type="inferred from homology"/>
<accession>A0A1Y6CTK2</accession>
<dbReference type="PRINTS" id="PR00909">
    <property type="entry name" value="SPERMDNBNDNG"/>
</dbReference>
<feature type="binding site" evidence="6">
    <location>
        <position position="321"/>
    </location>
    <ligand>
        <name>spermidine</name>
        <dbReference type="ChEBI" id="CHEBI:57834"/>
    </ligand>
</feature>
<dbReference type="RefSeq" id="WP_254899319.1">
    <property type="nucleotide sequence ID" value="NZ_FXAM01000001.1"/>
</dbReference>
<dbReference type="AlphaFoldDB" id="A0A1Y6CTK2"/>
<feature type="chain" id="PRO_5013051545" description="Putrescine-binding periplasmic protein" evidence="7">
    <location>
        <begin position="19"/>
        <end position="342"/>
    </location>
</feature>
<protein>
    <recommendedName>
        <fullName evidence="5">Putrescine-binding periplasmic protein</fullName>
    </recommendedName>
</protein>
<evidence type="ECO:0000256" key="5">
    <source>
        <dbReference type="PIRNR" id="PIRNR019574"/>
    </source>
</evidence>
<keyword evidence="9" id="KW-1185">Reference proteome</keyword>
<evidence type="ECO:0000256" key="6">
    <source>
        <dbReference type="PIRSR" id="PIRSR019574-1"/>
    </source>
</evidence>
<comment type="function">
    <text evidence="5">Required for the activity of the bacterial periplasmic transport system of putrescine.</text>
</comment>
<evidence type="ECO:0000256" key="7">
    <source>
        <dbReference type="SAM" id="SignalP"/>
    </source>
</evidence>
<comment type="similarity">
    <text evidence="5">Belongs to the bacterial solute-binding protein PotD/PotF family.</text>
</comment>
<evidence type="ECO:0000256" key="1">
    <source>
        <dbReference type="ARBA" id="ARBA00004418"/>
    </source>
</evidence>
<dbReference type="PANTHER" id="PTHR30222">
    <property type="entry name" value="SPERMIDINE/PUTRESCINE-BINDING PERIPLASMIC PROTEIN"/>
    <property type="match status" value="1"/>
</dbReference>
<dbReference type="InterPro" id="IPR001188">
    <property type="entry name" value="Sperm_putr-bd"/>
</dbReference>
<feature type="binding site" evidence="6">
    <location>
        <position position="79"/>
    </location>
    <ligand>
        <name>spermidine</name>
        <dbReference type="ChEBI" id="CHEBI:57834"/>
    </ligand>
</feature>
<keyword evidence="2 5" id="KW-0813">Transport</keyword>
<dbReference type="GO" id="GO:0015846">
    <property type="term" value="P:polyamine transport"/>
    <property type="evidence" value="ECO:0007669"/>
    <property type="project" value="InterPro"/>
</dbReference>
<name>A0A1Y6CTK2_9GAMM</name>
<dbReference type="PANTHER" id="PTHR30222:SF17">
    <property type="entry name" value="SPERMIDINE_PUTRESCINE-BINDING PERIPLASMIC PROTEIN"/>
    <property type="match status" value="1"/>
</dbReference>